<feature type="domain" description="GP-PDE" evidence="1">
    <location>
        <begin position="8"/>
        <end position="251"/>
    </location>
</feature>
<dbReference type="Proteomes" id="UP000218811">
    <property type="component" value="Unassembled WGS sequence"/>
</dbReference>
<dbReference type="SUPFAM" id="SSF51695">
    <property type="entry name" value="PLC-like phosphodiesterases"/>
    <property type="match status" value="1"/>
</dbReference>
<reference evidence="2 3" key="1">
    <citation type="journal article" date="2012" name="Science">
        <title>The Paleozoic origin of enzymatic lignin decomposition reconstructed from 31 fungal genomes.</title>
        <authorList>
            <person name="Floudas D."/>
            <person name="Binder M."/>
            <person name="Riley R."/>
            <person name="Barry K."/>
            <person name="Blanchette R.A."/>
            <person name="Henrissat B."/>
            <person name="Martinez A.T."/>
            <person name="Otillar R."/>
            <person name="Spatafora J.W."/>
            <person name="Yadav J.S."/>
            <person name="Aerts A."/>
            <person name="Benoit I."/>
            <person name="Boyd A."/>
            <person name="Carlson A."/>
            <person name="Copeland A."/>
            <person name="Coutinho P.M."/>
            <person name="de Vries R.P."/>
            <person name="Ferreira P."/>
            <person name="Findley K."/>
            <person name="Foster B."/>
            <person name="Gaskell J."/>
            <person name="Glotzer D."/>
            <person name="Gorecki P."/>
            <person name="Heitman J."/>
            <person name="Hesse C."/>
            <person name="Hori C."/>
            <person name="Igarashi K."/>
            <person name="Jurgens J.A."/>
            <person name="Kallen N."/>
            <person name="Kersten P."/>
            <person name="Kohler A."/>
            <person name="Kuees U."/>
            <person name="Kumar T.K.A."/>
            <person name="Kuo A."/>
            <person name="LaButti K."/>
            <person name="Larrondo L.F."/>
            <person name="Lindquist E."/>
            <person name="Ling A."/>
            <person name="Lombard V."/>
            <person name="Lucas S."/>
            <person name="Lundell T."/>
            <person name="Martin R."/>
            <person name="McLaughlin D.J."/>
            <person name="Morgenstern I."/>
            <person name="Morin E."/>
            <person name="Murat C."/>
            <person name="Nagy L.G."/>
            <person name="Nolan M."/>
            <person name="Ohm R.A."/>
            <person name="Patyshakuliyeva A."/>
            <person name="Rokas A."/>
            <person name="Ruiz-Duenas F.J."/>
            <person name="Sabat G."/>
            <person name="Salamov A."/>
            <person name="Samejima M."/>
            <person name="Schmutz J."/>
            <person name="Slot J.C."/>
            <person name="St John F."/>
            <person name="Stenlid J."/>
            <person name="Sun H."/>
            <person name="Sun S."/>
            <person name="Syed K."/>
            <person name="Tsang A."/>
            <person name="Wiebenga A."/>
            <person name="Young D."/>
            <person name="Pisabarro A."/>
            <person name="Eastwood D.C."/>
            <person name="Martin F."/>
            <person name="Cullen D."/>
            <person name="Grigoriev I.V."/>
            <person name="Hibbett D.S."/>
        </authorList>
    </citation>
    <scope>NUCLEOTIDE SEQUENCE [LARGE SCALE GENOMIC DNA]</scope>
    <source>
        <strain evidence="2 3">MD-104</strain>
    </source>
</reference>
<organism evidence="2 3">
    <name type="scientific">Wolfiporia cocos (strain MD-104)</name>
    <name type="common">Brown rot fungus</name>
    <dbReference type="NCBI Taxonomy" id="742152"/>
    <lineage>
        <taxon>Eukaryota</taxon>
        <taxon>Fungi</taxon>
        <taxon>Dikarya</taxon>
        <taxon>Basidiomycota</taxon>
        <taxon>Agaricomycotina</taxon>
        <taxon>Agaricomycetes</taxon>
        <taxon>Polyporales</taxon>
        <taxon>Phaeolaceae</taxon>
        <taxon>Wolfiporia</taxon>
    </lineage>
</organism>
<dbReference type="InterPro" id="IPR030395">
    <property type="entry name" value="GP_PDE_dom"/>
</dbReference>
<dbReference type="Gene3D" id="3.20.20.190">
    <property type="entry name" value="Phosphatidylinositol (PI) phosphodiesterase"/>
    <property type="match status" value="1"/>
</dbReference>
<dbReference type="InterPro" id="IPR017946">
    <property type="entry name" value="PLC-like_Pdiesterase_TIM-brl"/>
</dbReference>
<dbReference type="EMBL" id="KB468168">
    <property type="protein sequence ID" value="PCH44691.1"/>
    <property type="molecule type" value="Genomic_DNA"/>
</dbReference>
<proteinExistence type="predicted"/>
<dbReference type="PROSITE" id="PS51704">
    <property type="entry name" value="GP_PDE"/>
    <property type="match status" value="1"/>
</dbReference>
<dbReference type="PANTHER" id="PTHR43805:SF1">
    <property type="entry name" value="GP-PDE DOMAIN-CONTAINING PROTEIN"/>
    <property type="match status" value="1"/>
</dbReference>
<sequence>MLSSKPLPECWGHRGASAAFPENTLVSFEKAIRDGCECIESDVHVSLDNVILMFHDPSLDRTTNGKGLLREHYWYGPDGMEHLRTIKEPKQSIPTFPELIALIMKPENRHVKLNVDVKVYNDPDRIFSLMRDIISVQPDWEEALAPRIILGLWHSKFIAPAQTMLPYCRLIHIGFSINIARTYFWESCSGFSIFFSTLASAHGEKFRKDCKAAGKDLIVWTVNKPEYMAEAVRWEADAIITDVPHTWIQLRNSLKADRKKTLSQHGRSFLWTTWRLYFPVVRFWEIIAWYWLKRLGGPMQKYSLIATKKTE</sequence>
<dbReference type="GO" id="GO:0008081">
    <property type="term" value="F:phosphoric diester hydrolase activity"/>
    <property type="evidence" value="ECO:0007669"/>
    <property type="project" value="InterPro"/>
</dbReference>
<protein>
    <submittedName>
        <fullName evidence="2">PLC-like phosphodiesterase</fullName>
    </submittedName>
</protein>
<dbReference type="CDD" id="cd08570">
    <property type="entry name" value="GDPD_YPL206cp_fungi"/>
    <property type="match status" value="1"/>
</dbReference>
<gene>
    <name evidence="2" type="ORF">WOLCODRAFT_139145</name>
</gene>
<evidence type="ECO:0000313" key="3">
    <source>
        <dbReference type="Proteomes" id="UP000218811"/>
    </source>
</evidence>
<keyword evidence="3" id="KW-1185">Reference proteome</keyword>
<accession>A0A2H3JRX0</accession>
<dbReference type="GO" id="GO:0006629">
    <property type="term" value="P:lipid metabolic process"/>
    <property type="evidence" value="ECO:0007669"/>
    <property type="project" value="InterPro"/>
</dbReference>
<name>A0A2H3JRX0_WOLCO</name>
<dbReference type="AlphaFoldDB" id="A0A2H3JRX0"/>
<evidence type="ECO:0000259" key="1">
    <source>
        <dbReference type="PROSITE" id="PS51704"/>
    </source>
</evidence>
<dbReference type="PANTHER" id="PTHR43805">
    <property type="entry name" value="GLYCEROPHOSPHORYL DIESTER PHOSPHODIESTERASE"/>
    <property type="match status" value="1"/>
</dbReference>
<dbReference type="OMA" id="RTTKEPK"/>
<dbReference type="OrthoDB" id="1058301at2759"/>
<evidence type="ECO:0000313" key="2">
    <source>
        <dbReference type="EMBL" id="PCH44691.1"/>
    </source>
</evidence>
<dbReference type="Pfam" id="PF03009">
    <property type="entry name" value="GDPD"/>
    <property type="match status" value="1"/>
</dbReference>
<dbReference type="STRING" id="742152.A0A2H3JRX0"/>